<gene>
    <name evidence="1" type="ORF">CJ030_MR3G001302</name>
</gene>
<keyword evidence="2" id="KW-1185">Reference proteome</keyword>
<sequence length="92" mass="10257">MLRIYVEHATSEPTLVPDKDMVLPDVGIEEDVGLPDVDVEEDVVFHNVGSGERDRNVKDIVKESEGVNVEGEGADFDDDMDNITWVRGVMKK</sequence>
<evidence type="ECO:0000313" key="2">
    <source>
        <dbReference type="Proteomes" id="UP000516437"/>
    </source>
</evidence>
<dbReference type="EMBL" id="RXIC02000021">
    <property type="protein sequence ID" value="KAB1219215.1"/>
    <property type="molecule type" value="Genomic_DNA"/>
</dbReference>
<protein>
    <submittedName>
        <fullName evidence="1">Uncharacterized protein</fullName>
    </submittedName>
</protein>
<accession>A0A6A1W289</accession>
<name>A0A6A1W289_9ROSI</name>
<organism evidence="1 2">
    <name type="scientific">Morella rubra</name>
    <name type="common">Chinese bayberry</name>
    <dbReference type="NCBI Taxonomy" id="262757"/>
    <lineage>
        <taxon>Eukaryota</taxon>
        <taxon>Viridiplantae</taxon>
        <taxon>Streptophyta</taxon>
        <taxon>Embryophyta</taxon>
        <taxon>Tracheophyta</taxon>
        <taxon>Spermatophyta</taxon>
        <taxon>Magnoliopsida</taxon>
        <taxon>eudicotyledons</taxon>
        <taxon>Gunneridae</taxon>
        <taxon>Pentapetalae</taxon>
        <taxon>rosids</taxon>
        <taxon>fabids</taxon>
        <taxon>Fagales</taxon>
        <taxon>Myricaceae</taxon>
        <taxon>Morella</taxon>
    </lineage>
</organism>
<reference evidence="1 2" key="1">
    <citation type="journal article" date="2019" name="Plant Biotechnol. J.">
        <title>The red bayberry genome and genetic basis of sex determination.</title>
        <authorList>
            <person name="Jia H.M."/>
            <person name="Jia H.J."/>
            <person name="Cai Q.L."/>
            <person name="Wang Y."/>
            <person name="Zhao H.B."/>
            <person name="Yang W.F."/>
            <person name="Wang G.Y."/>
            <person name="Li Y.H."/>
            <person name="Zhan D.L."/>
            <person name="Shen Y.T."/>
            <person name="Niu Q.F."/>
            <person name="Chang L."/>
            <person name="Qiu J."/>
            <person name="Zhao L."/>
            <person name="Xie H.B."/>
            <person name="Fu W.Y."/>
            <person name="Jin J."/>
            <person name="Li X.W."/>
            <person name="Jiao Y."/>
            <person name="Zhou C.C."/>
            <person name="Tu T."/>
            <person name="Chai C.Y."/>
            <person name="Gao J.L."/>
            <person name="Fan L.J."/>
            <person name="van de Weg E."/>
            <person name="Wang J.Y."/>
            <person name="Gao Z.S."/>
        </authorList>
    </citation>
    <scope>NUCLEOTIDE SEQUENCE [LARGE SCALE GENOMIC DNA]</scope>
    <source>
        <tissue evidence="1">Leaves</tissue>
    </source>
</reference>
<evidence type="ECO:0000313" key="1">
    <source>
        <dbReference type="EMBL" id="KAB1219215.1"/>
    </source>
</evidence>
<comment type="caution">
    <text evidence="1">The sequence shown here is derived from an EMBL/GenBank/DDBJ whole genome shotgun (WGS) entry which is preliminary data.</text>
</comment>
<dbReference type="Proteomes" id="UP000516437">
    <property type="component" value="Chromosome 3"/>
</dbReference>
<dbReference type="AlphaFoldDB" id="A0A6A1W289"/>
<proteinExistence type="predicted"/>